<organism evidence="1">
    <name type="scientific">uncultured Caudovirales phage</name>
    <dbReference type="NCBI Taxonomy" id="2100421"/>
    <lineage>
        <taxon>Viruses</taxon>
        <taxon>Duplodnaviria</taxon>
        <taxon>Heunggongvirae</taxon>
        <taxon>Uroviricota</taxon>
        <taxon>Caudoviricetes</taxon>
        <taxon>Peduoviridae</taxon>
        <taxon>Maltschvirus</taxon>
        <taxon>Maltschvirus maltsch</taxon>
    </lineage>
</organism>
<dbReference type="EMBL" id="LR797338">
    <property type="protein sequence ID" value="CAB4203913.1"/>
    <property type="molecule type" value="Genomic_DNA"/>
</dbReference>
<protein>
    <submittedName>
        <fullName evidence="1">Uncharacterized protein</fullName>
    </submittedName>
</protein>
<reference evidence="1" key="1">
    <citation type="submission" date="2020-05" db="EMBL/GenBank/DDBJ databases">
        <authorList>
            <person name="Chiriac C."/>
            <person name="Salcher M."/>
            <person name="Ghai R."/>
            <person name="Kavagutti S V."/>
        </authorList>
    </citation>
    <scope>NUCLEOTIDE SEQUENCE</scope>
</reference>
<name>A0A6J5S5X4_9CAUD</name>
<proteinExistence type="predicted"/>
<evidence type="ECO:0000313" key="1">
    <source>
        <dbReference type="EMBL" id="CAB4203913.1"/>
    </source>
</evidence>
<gene>
    <name evidence="1" type="ORF">UFOVP1393_8</name>
</gene>
<accession>A0A6J5S5X4</accession>
<sequence length="74" mass="8705">MPFKAKYTFDYETEPTPKERLRVGKECEKNLKLNVKKYKPLERQILYTKNILMITITYEGVHVNEAIASPTVQD</sequence>